<protein>
    <submittedName>
        <fullName evidence="4">14-3-3 domain-containing protein</fullName>
    </submittedName>
</protein>
<evidence type="ECO:0000313" key="4">
    <source>
        <dbReference type="EMBL" id="KAK7002118.1"/>
    </source>
</evidence>
<accession>A0AAW0A8Z8</accession>
<dbReference type="PRINTS" id="PR00305">
    <property type="entry name" value="1433ZETA"/>
</dbReference>
<keyword evidence="5" id="KW-1185">Reference proteome</keyword>
<dbReference type="InterPro" id="IPR036815">
    <property type="entry name" value="14-3-3_dom_sf"/>
</dbReference>
<organism evidence="4 5">
    <name type="scientific">Favolaschia claudopus</name>
    <dbReference type="NCBI Taxonomy" id="2862362"/>
    <lineage>
        <taxon>Eukaryota</taxon>
        <taxon>Fungi</taxon>
        <taxon>Dikarya</taxon>
        <taxon>Basidiomycota</taxon>
        <taxon>Agaricomycotina</taxon>
        <taxon>Agaricomycetes</taxon>
        <taxon>Agaricomycetidae</taxon>
        <taxon>Agaricales</taxon>
        <taxon>Marasmiineae</taxon>
        <taxon>Mycenaceae</taxon>
        <taxon>Favolaschia</taxon>
    </lineage>
</organism>
<evidence type="ECO:0000259" key="3">
    <source>
        <dbReference type="SMART" id="SM00101"/>
    </source>
</evidence>
<dbReference type="AlphaFoldDB" id="A0AAW0A8Z8"/>
<name>A0AAW0A8Z8_9AGAR</name>
<dbReference type="PANTHER" id="PTHR18860">
    <property type="entry name" value="14-3-3 PROTEIN"/>
    <property type="match status" value="1"/>
</dbReference>
<evidence type="ECO:0000256" key="2">
    <source>
        <dbReference type="PIRSR" id="PIRSR000868-1"/>
    </source>
</evidence>
<dbReference type="EMBL" id="JAWWNJ010000080">
    <property type="protein sequence ID" value="KAK7002118.1"/>
    <property type="molecule type" value="Genomic_DNA"/>
</dbReference>
<comment type="caution">
    <text evidence="4">The sequence shown here is derived from an EMBL/GenBank/DDBJ whole genome shotgun (WGS) entry which is preliminary data.</text>
</comment>
<comment type="similarity">
    <text evidence="1">Belongs to the 14-3-3 family.</text>
</comment>
<dbReference type="PIRSF" id="PIRSF000868">
    <property type="entry name" value="14-3-3"/>
    <property type="match status" value="1"/>
</dbReference>
<proteinExistence type="inferred from homology"/>
<feature type="site" description="Interaction with phosphoserine on interacting protein" evidence="2">
    <location>
        <position position="132"/>
    </location>
</feature>
<dbReference type="Pfam" id="PF00244">
    <property type="entry name" value="14-3-3"/>
    <property type="match status" value="1"/>
</dbReference>
<dbReference type="CDD" id="cd08774">
    <property type="entry name" value="14-3-3"/>
    <property type="match status" value="1"/>
</dbReference>
<dbReference type="InterPro" id="IPR023410">
    <property type="entry name" value="14-3-3_domain"/>
</dbReference>
<feature type="domain" description="14-3-3" evidence="3">
    <location>
        <begin position="8"/>
        <end position="232"/>
    </location>
</feature>
<gene>
    <name evidence="4" type="ORF">R3P38DRAFT_2729913</name>
</gene>
<sequence>MSALPTPYGYLAALACQAGSSNDMLDFVKAAYCENSPLAVEEHCLILMAYDKTTYRMRRAWRDIYSIENVEQREPRLSELTRRFRYHIQRELMEHCEHLISLVESYLLPTCTPESRPDQFVLYHRTIGDYARYMAEVSNENEQGKFLHRASSAYTIASRCSHVSLSPIDPHRLGLEVNLSVFRHDTLSRHSAVETVIAALLAARDHLRTSNDRPHQESLRILSLLHRNLETWLV</sequence>
<feature type="site" description="Interaction with phosphoserine on interacting protein" evidence="2">
    <location>
        <position position="58"/>
    </location>
</feature>
<reference evidence="4 5" key="1">
    <citation type="journal article" date="2024" name="J Genomics">
        <title>Draft genome sequencing and assembly of Favolaschia claudopus CIRM-BRFM 2984 isolated from oak limbs.</title>
        <authorList>
            <person name="Navarro D."/>
            <person name="Drula E."/>
            <person name="Chaduli D."/>
            <person name="Cazenave R."/>
            <person name="Ahrendt S."/>
            <person name="Wang J."/>
            <person name="Lipzen A."/>
            <person name="Daum C."/>
            <person name="Barry K."/>
            <person name="Grigoriev I.V."/>
            <person name="Favel A."/>
            <person name="Rosso M.N."/>
            <person name="Martin F."/>
        </authorList>
    </citation>
    <scope>NUCLEOTIDE SEQUENCE [LARGE SCALE GENOMIC DNA]</scope>
    <source>
        <strain evidence="4 5">CIRM-BRFM 2984</strain>
    </source>
</reference>
<dbReference type="Gene3D" id="1.20.190.20">
    <property type="entry name" value="14-3-3 domain"/>
    <property type="match status" value="1"/>
</dbReference>
<dbReference type="InterPro" id="IPR000308">
    <property type="entry name" value="14-3-3"/>
</dbReference>
<dbReference type="Proteomes" id="UP001362999">
    <property type="component" value="Unassembled WGS sequence"/>
</dbReference>
<dbReference type="SMART" id="SM00101">
    <property type="entry name" value="14_3_3"/>
    <property type="match status" value="1"/>
</dbReference>
<evidence type="ECO:0000313" key="5">
    <source>
        <dbReference type="Proteomes" id="UP001362999"/>
    </source>
</evidence>
<evidence type="ECO:0000256" key="1">
    <source>
        <dbReference type="ARBA" id="ARBA00006141"/>
    </source>
</evidence>
<dbReference type="SUPFAM" id="SSF48445">
    <property type="entry name" value="14-3-3 protein"/>
    <property type="match status" value="1"/>
</dbReference>